<feature type="signal peptide" evidence="4">
    <location>
        <begin position="1"/>
        <end position="19"/>
    </location>
</feature>
<protein>
    <recommendedName>
        <fullName evidence="5">Pectate lyase domain-containing protein</fullName>
    </recommendedName>
</protein>
<dbReference type="InterPro" id="IPR002022">
    <property type="entry name" value="Pec_lyase"/>
</dbReference>
<gene>
    <name evidence="6" type="ORF">RDB_LOCUS50176</name>
</gene>
<keyword evidence="3" id="KW-0964">Secreted</keyword>
<evidence type="ECO:0000256" key="3">
    <source>
        <dbReference type="RuleBase" id="RU361173"/>
    </source>
</evidence>
<evidence type="ECO:0000256" key="4">
    <source>
        <dbReference type="SAM" id="SignalP"/>
    </source>
</evidence>
<dbReference type="InterPro" id="IPR045032">
    <property type="entry name" value="PEL"/>
</dbReference>
<evidence type="ECO:0000256" key="1">
    <source>
        <dbReference type="ARBA" id="ARBA00010980"/>
    </source>
</evidence>
<dbReference type="Proteomes" id="UP000663826">
    <property type="component" value="Unassembled WGS sequence"/>
</dbReference>
<evidence type="ECO:0000313" key="7">
    <source>
        <dbReference type="Proteomes" id="UP000663826"/>
    </source>
</evidence>
<keyword evidence="4" id="KW-0732">Signal</keyword>
<dbReference type="InterPro" id="IPR006626">
    <property type="entry name" value="PbH1"/>
</dbReference>
<feature type="domain" description="Pectate lyase" evidence="5">
    <location>
        <begin position="38"/>
        <end position="250"/>
    </location>
</feature>
<name>A0A8H2XAR1_9AGAM</name>
<keyword evidence="2 3" id="KW-0456">Lyase</keyword>
<dbReference type="GO" id="GO:0000272">
    <property type="term" value="P:polysaccharide catabolic process"/>
    <property type="evidence" value="ECO:0007669"/>
    <property type="project" value="UniProtKB-KW"/>
</dbReference>
<sequence length="325" mass="34989">MQLAALALCFSVLLGRASAQDFKLYGYATLGGGTTGGTGGTVTNVTTRDALIAAVKGSSPKTVYVSGNLGSSSTRITVGNNTSIIGVGNSAIIEGGFNINKASNIIIRNLVIRKVKGNDGITIQKSNRIWIDHNEFYSDTTHGFDYYDGQVDITHADDYITVSWNKFHDHYKSSLIGGDPGGAAEDTGHYKITYHHNSWNNVHTRTPAIRFGTVHVYNNLLENVVSQGIHTRSYGQVLAQANVFINVTEPISSYGFVIPDDSPDDPKGDYEPDGYANESNNLYVNSGPNNITRTGTFTSVPYSYPTDAPSSLKAIVDKYSGVGKI</sequence>
<dbReference type="SMART" id="SM00710">
    <property type="entry name" value="PbH1"/>
    <property type="match status" value="3"/>
</dbReference>
<dbReference type="Pfam" id="PF00544">
    <property type="entry name" value="Pectate_lyase_4"/>
    <property type="match status" value="1"/>
</dbReference>
<evidence type="ECO:0000313" key="6">
    <source>
        <dbReference type="EMBL" id="CAE6422125.1"/>
    </source>
</evidence>
<dbReference type="GO" id="GO:0030570">
    <property type="term" value="F:pectate lyase activity"/>
    <property type="evidence" value="ECO:0007669"/>
    <property type="project" value="InterPro"/>
</dbReference>
<dbReference type="Gene3D" id="2.160.20.10">
    <property type="entry name" value="Single-stranded right-handed beta-helix, Pectin lyase-like"/>
    <property type="match status" value="1"/>
</dbReference>
<dbReference type="InterPro" id="IPR012334">
    <property type="entry name" value="Pectin_lyas_fold"/>
</dbReference>
<dbReference type="AlphaFoldDB" id="A0A8H2XAR1"/>
<dbReference type="SMART" id="SM00656">
    <property type="entry name" value="Amb_all"/>
    <property type="match status" value="1"/>
</dbReference>
<keyword evidence="3" id="KW-0119">Carbohydrate metabolism</keyword>
<evidence type="ECO:0000256" key="2">
    <source>
        <dbReference type="ARBA" id="ARBA00023239"/>
    </source>
</evidence>
<dbReference type="SUPFAM" id="SSF51126">
    <property type="entry name" value="Pectin lyase-like"/>
    <property type="match status" value="1"/>
</dbReference>
<comment type="similarity">
    <text evidence="1 3">Belongs to the polysaccharide lyase 1 family.</text>
</comment>
<dbReference type="PANTHER" id="PTHR31683:SF18">
    <property type="entry name" value="PECTATE LYASE 21-RELATED"/>
    <property type="match status" value="1"/>
</dbReference>
<proteinExistence type="inferred from homology"/>
<organism evidence="6 7">
    <name type="scientific">Rhizoctonia solani</name>
    <dbReference type="NCBI Taxonomy" id="456999"/>
    <lineage>
        <taxon>Eukaryota</taxon>
        <taxon>Fungi</taxon>
        <taxon>Dikarya</taxon>
        <taxon>Basidiomycota</taxon>
        <taxon>Agaricomycotina</taxon>
        <taxon>Agaricomycetes</taxon>
        <taxon>Cantharellales</taxon>
        <taxon>Ceratobasidiaceae</taxon>
        <taxon>Rhizoctonia</taxon>
    </lineage>
</organism>
<dbReference type="InterPro" id="IPR011050">
    <property type="entry name" value="Pectin_lyase_fold/virulence"/>
</dbReference>
<feature type="chain" id="PRO_5034141393" description="Pectate lyase domain-containing protein" evidence="4">
    <location>
        <begin position="20"/>
        <end position="325"/>
    </location>
</feature>
<dbReference type="EMBL" id="CAJMWQ010000981">
    <property type="protein sequence ID" value="CAE6422125.1"/>
    <property type="molecule type" value="Genomic_DNA"/>
</dbReference>
<evidence type="ECO:0000259" key="5">
    <source>
        <dbReference type="SMART" id="SM00656"/>
    </source>
</evidence>
<dbReference type="GO" id="GO:0005576">
    <property type="term" value="C:extracellular region"/>
    <property type="evidence" value="ECO:0007669"/>
    <property type="project" value="UniProtKB-SubCell"/>
</dbReference>
<comment type="subcellular location">
    <subcellularLocation>
        <location evidence="3">Secreted</location>
    </subcellularLocation>
</comment>
<comment type="caution">
    <text evidence="6">The sequence shown here is derived from an EMBL/GenBank/DDBJ whole genome shotgun (WGS) entry which is preliminary data.</text>
</comment>
<keyword evidence="3" id="KW-0624">Polysaccharide degradation</keyword>
<accession>A0A8H2XAR1</accession>
<reference evidence="6" key="1">
    <citation type="submission" date="2021-01" db="EMBL/GenBank/DDBJ databases">
        <authorList>
            <person name="Kaushik A."/>
        </authorList>
    </citation>
    <scope>NUCLEOTIDE SEQUENCE</scope>
    <source>
        <strain evidence="6">AG1-1B</strain>
    </source>
</reference>
<dbReference type="PANTHER" id="PTHR31683">
    <property type="entry name" value="PECTATE LYASE 18-RELATED"/>
    <property type="match status" value="1"/>
</dbReference>